<dbReference type="InterPro" id="IPR036322">
    <property type="entry name" value="WD40_repeat_dom_sf"/>
</dbReference>
<evidence type="ECO:0000313" key="5">
    <source>
        <dbReference type="EMBL" id="KAA6403857.1"/>
    </source>
</evidence>
<evidence type="ECO:0000256" key="3">
    <source>
        <dbReference type="PROSITE-ProRule" id="PRU00221"/>
    </source>
</evidence>
<dbReference type="InterPro" id="IPR001680">
    <property type="entry name" value="WD40_rpt"/>
</dbReference>
<dbReference type="InterPro" id="IPR051858">
    <property type="entry name" value="WD_repeat_GAD-1"/>
</dbReference>
<dbReference type="AlphaFoldDB" id="A0A5J4X9I1"/>
<dbReference type="EMBL" id="SNRW01000053">
    <property type="protein sequence ID" value="KAA6403857.1"/>
    <property type="molecule type" value="Genomic_DNA"/>
</dbReference>
<dbReference type="PANTHER" id="PTHR16017">
    <property type="entry name" value="GASTRULATION DEFECTIVE PROTEIN 1-RELATED"/>
    <property type="match status" value="1"/>
</dbReference>
<feature type="repeat" description="WD" evidence="3">
    <location>
        <begin position="51"/>
        <end position="85"/>
    </location>
</feature>
<evidence type="ECO:0000256" key="2">
    <source>
        <dbReference type="ARBA" id="ARBA00022737"/>
    </source>
</evidence>
<dbReference type="OrthoDB" id="10264376at2759"/>
<gene>
    <name evidence="5" type="ORF">EZS28_000622</name>
</gene>
<dbReference type="Proteomes" id="UP000324800">
    <property type="component" value="Unassembled WGS sequence"/>
</dbReference>
<dbReference type="PANTHER" id="PTHR16017:SF0">
    <property type="entry name" value="WD REPEAT-CONTAINING PROTEIN 70"/>
    <property type="match status" value="1"/>
</dbReference>
<dbReference type="PROSITE" id="PS50082">
    <property type="entry name" value="WD_REPEATS_2"/>
    <property type="match status" value="3"/>
</dbReference>
<evidence type="ECO:0000256" key="1">
    <source>
        <dbReference type="ARBA" id="ARBA00022574"/>
    </source>
</evidence>
<evidence type="ECO:0000313" key="6">
    <source>
        <dbReference type="Proteomes" id="UP000324800"/>
    </source>
</evidence>
<dbReference type="Pfam" id="PF00400">
    <property type="entry name" value="WD40"/>
    <property type="match status" value="3"/>
</dbReference>
<evidence type="ECO:0000256" key="4">
    <source>
        <dbReference type="SAM" id="MobiDB-lite"/>
    </source>
</evidence>
<dbReference type="InterPro" id="IPR015943">
    <property type="entry name" value="WD40/YVTN_repeat-like_dom_sf"/>
</dbReference>
<comment type="caution">
    <text evidence="5">The sequence shown here is derived from an EMBL/GenBank/DDBJ whole genome shotgun (WGS) entry which is preliminary data.</text>
</comment>
<proteinExistence type="predicted"/>
<dbReference type="SMART" id="SM00320">
    <property type="entry name" value="WD40"/>
    <property type="match status" value="5"/>
</dbReference>
<protein>
    <recommendedName>
        <fullName evidence="7">WD repeat protein</fullName>
    </recommendedName>
</protein>
<sequence length="553" mass="62790">MALKSEPIEDDDDDIGPQMAPVDQDKEDQEQKETELDEEESLLPIKCEFQLNSQEKTVTAIGYNENGTRLITGGMDGKICYYDFNGMDQEGQAFRIVQATEGHPITDLQISVSGRYILLTAEQQSPLLLNTEGVIEREFAKGDQYLDDLANTKGHTSFVRRCCWNPIVSNEFITCSDDGTARIWDSEIQFKHKHIIKVTSRQQRQGLRKRATTVCYSRDGTVIAAGTSDGEIQLWLNKSPFVIPTKIIAHSHGTQDDNNQEGNEYNYSQSIDSSVISLLFLNDYTIISRGNDNMLKVWDIRKIGAKKKTQQIEQQQQTQQQQQGLVFSCIAESYMGFGDICISSGGVYIVAGCGIDPKKQGRLIFIDTQIWRITDQYVCNTGAITRVRWNEKTNQICFGCTDGKAHILYSPNKSNNGAIKSASKAPRNQRKKNNYDEITTDVTIDNTTNRRDLKKQMKQLQRRHEMVDPKMRQVPEQEAVPGEGGKEGKLGGRTLKESIMLSLIKKDKFDLLHDDPRQQLLDVDEKAKAMVAEEEQKRNLKRRRLNEDEDEQN</sequence>
<dbReference type="GO" id="GO:0005634">
    <property type="term" value="C:nucleus"/>
    <property type="evidence" value="ECO:0007669"/>
    <property type="project" value="TreeGrafter"/>
</dbReference>
<feature type="region of interest" description="Disordered" evidence="4">
    <location>
        <begin position="1"/>
        <end position="40"/>
    </location>
</feature>
<feature type="repeat" description="WD" evidence="3">
    <location>
        <begin position="204"/>
        <end position="235"/>
    </location>
</feature>
<keyword evidence="1 3" id="KW-0853">WD repeat</keyword>
<dbReference type="GO" id="GO:0035861">
    <property type="term" value="C:site of double-strand break"/>
    <property type="evidence" value="ECO:0007669"/>
    <property type="project" value="TreeGrafter"/>
</dbReference>
<dbReference type="PROSITE" id="PS50294">
    <property type="entry name" value="WD_REPEATS_REGION"/>
    <property type="match status" value="1"/>
</dbReference>
<accession>A0A5J4X9I1</accession>
<dbReference type="SUPFAM" id="SSF50978">
    <property type="entry name" value="WD40 repeat-like"/>
    <property type="match status" value="1"/>
</dbReference>
<feature type="repeat" description="WD" evidence="3">
    <location>
        <begin position="152"/>
        <end position="185"/>
    </location>
</feature>
<name>A0A5J4X9I1_9EUKA</name>
<organism evidence="5 6">
    <name type="scientific">Streblomastix strix</name>
    <dbReference type="NCBI Taxonomy" id="222440"/>
    <lineage>
        <taxon>Eukaryota</taxon>
        <taxon>Metamonada</taxon>
        <taxon>Preaxostyla</taxon>
        <taxon>Oxymonadida</taxon>
        <taxon>Streblomastigidae</taxon>
        <taxon>Streblomastix</taxon>
    </lineage>
</organism>
<feature type="region of interest" description="Disordered" evidence="4">
    <location>
        <begin position="530"/>
        <end position="553"/>
    </location>
</feature>
<reference evidence="5 6" key="1">
    <citation type="submission" date="2019-03" db="EMBL/GenBank/DDBJ databases">
        <title>Single cell metagenomics reveals metabolic interactions within the superorganism composed of flagellate Streblomastix strix and complex community of Bacteroidetes bacteria on its surface.</title>
        <authorList>
            <person name="Treitli S.C."/>
            <person name="Kolisko M."/>
            <person name="Husnik F."/>
            <person name="Keeling P."/>
            <person name="Hampl V."/>
        </authorList>
    </citation>
    <scope>NUCLEOTIDE SEQUENCE [LARGE SCALE GENOMIC DNA]</scope>
    <source>
        <strain evidence="5">ST1C</strain>
    </source>
</reference>
<evidence type="ECO:0008006" key="7">
    <source>
        <dbReference type="Google" id="ProtNLM"/>
    </source>
</evidence>
<keyword evidence="2" id="KW-0677">Repeat</keyword>
<dbReference type="Gene3D" id="2.130.10.10">
    <property type="entry name" value="YVTN repeat-like/Quinoprotein amine dehydrogenase"/>
    <property type="match status" value="2"/>
</dbReference>